<gene>
    <name evidence="10" type="ORF">phytr_6960</name>
</gene>
<feature type="domain" description="Histidine kinase" evidence="9">
    <location>
        <begin position="249"/>
        <end position="473"/>
    </location>
</feature>
<dbReference type="InterPro" id="IPR050351">
    <property type="entry name" value="BphY/WalK/GraS-like"/>
</dbReference>
<evidence type="ECO:0000256" key="4">
    <source>
        <dbReference type="ARBA" id="ARBA00022741"/>
    </source>
</evidence>
<evidence type="ECO:0000313" key="11">
    <source>
        <dbReference type="Proteomes" id="UP000241762"/>
    </source>
</evidence>
<dbReference type="CDD" id="cd00075">
    <property type="entry name" value="HATPase"/>
    <property type="match status" value="1"/>
</dbReference>
<dbReference type="PANTHER" id="PTHR42878:SF7">
    <property type="entry name" value="SENSOR HISTIDINE KINASE GLRK"/>
    <property type="match status" value="1"/>
</dbReference>
<keyword evidence="8" id="KW-1133">Transmembrane helix</keyword>
<dbReference type="PRINTS" id="PR00344">
    <property type="entry name" value="BCTRLSENSOR"/>
</dbReference>
<feature type="transmembrane region" description="Helical" evidence="8">
    <location>
        <begin position="160"/>
        <end position="179"/>
    </location>
</feature>
<dbReference type="InterPro" id="IPR036097">
    <property type="entry name" value="HisK_dim/P_sf"/>
</dbReference>
<dbReference type="GO" id="GO:0000156">
    <property type="term" value="F:phosphorelay response regulator activity"/>
    <property type="evidence" value="ECO:0007669"/>
    <property type="project" value="TreeGrafter"/>
</dbReference>
<name>A0A2P1P8Q6_9RICK</name>
<dbReference type="Pfam" id="PF02518">
    <property type="entry name" value="HATPase_c"/>
    <property type="match status" value="1"/>
</dbReference>
<evidence type="ECO:0000256" key="3">
    <source>
        <dbReference type="ARBA" id="ARBA00022679"/>
    </source>
</evidence>
<accession>A0A2P1P8Q6</accession>
<feature type="transmembrane region" description="Helical" evidence="8">
    <location>
        <begin position="53"/>
        <end position="70"/>
    </location>
</feature>
<organism evidence="10 11">
    <name type="scientific">Candidatus Phycorickettsia trachydisci</name>
    <dbReference type="NCBI Taxonomy" id="2115978"/>
    <lineage>
        <taxon>Bacteria</taxon>
        <taxon>Pseudomonadati</taxon>
        <taxon>Pseudomonadota</taxon>
        <taxon>Alphaproteobacteria</taxon>
        <taxon>Rickettsiales</taxon>
        <taxon>Rickettsiaceae</taxon>
        <taxon>Candidatus Phycorickettsia</taxon>
    </lineage>
</organism>
<evidence type="ECO:0000256" key="7">
    <source>
        <dbReference type="ARBA" id="ARBA00023012"/>
    </source>
</evidence>
<dbReference type="Gene3D" id="1.10.287.130">
    <property type="match status" value="1"/>
</dbReference>
<protein>
    <recommendedName>
        <fullName evidence="2">histidine kinase</fullName>
        <ecNumber evidence="2">2.7.13.3</ecNumber>
    </recommendedName>
</protein>
<dbReference type="EC" id="2.7.13.3" evidence="2"/>
<dbReference type="EMBL" id="CP027845">
    <property type="protein sequence ID" value="AVP87637.1"/>
    <property type="molecule type" value="Genomic_DNA"/>
</dbReference>
<keyword evidence="3" id="KW-0808">Transferase</keyword>
<keyword evidence="6" id="KW-0067">ATP-binding</keyword>
<feature type="transmembrane region" description="Helical" evidence="8">
    <location>
        <begin position="82"/>
        <end position="104"/>
    </location>
</feature>
<dbReference type="RefSeq" id="WP_106874492.1">
    <property type="nucleotide sequence ID" value="NZ_CP027845.1"/>
</dbReference>
<dbReference type="InterPro" id="IPR005467">
    <property type="entry name" value="His_kinase_dom"/>
</dbReference>
<dbReference type="InterPro" id="IPR036890">
    <property type="entry name" value="HATPase_C_sf"/>
</dbReference>
<dbReference type="Proteomes" id="UP000241762">
    <property type="component" value="Chromosome"/>
</dbReference>
<dbReference type="SUPFAM" id="SSF55874">
    <property type="entry name" value="ATPase domain of HSP90 chaperone/DNA topoisomerase II/histidine kinase"/>
    <property type="match status" value="1"/>
</dbReference>
<evidence type="ECO:0000256" key="2">
    <source>
        <dbReference type="ARBA" id="ARBA00012438"/>
    </source>
</evidence>
<dbReference type="GO" id="GO:0030295">
    <property type="term" value="F:protein kinase activator activity"/>
    <property type="evidence" value="ECO:0007669"/>
    <property type="project" value="TreeGrafter"/>
</dbReference>
<dbReference type="PANTHER" id="PTHR42878">
    <property type="entry name" value="TWO-COMPONENT HISTIDINE KINASE"/>
    <property type="match status" value="1"/>
</dbReference>
<dbReference type="SUPFAM" id="SSF47384">
    <property type="entry name" value="Homodimeric domain of signal transducing histidine kinase"/>
    <property type="match status" value="1"/>
</dbReference>
<dbReference type="SMART" id="SM00387">
    <property type="entry name" value="HATPase_c"/>
    <property type="match status" value="1"/>
</dbReference>
<dbReference type="GO" id="GO:0007234">
    <property type="term" value="P:osmosensory signaling via phosphorelay pathway"/>
    <property type="evidence" value="ECO:0007669"/>
    <property type="project" value="TreeGrafter"/>
</dbReference>
<dbReference type="Gene3D" id="3.30.565.10">
    <property type="entry name" value="Histidine kinase-like ATPase, C-terminal domain"/>
    <property type="match status" value="1"/>
</dbReference>
<evidence type="ECO:0000256" key="5">
    <source>
        <dbReference type="ARBA" id="ARBA00022777"/>
    </source>
</evidence>
<dbReference type="AlphaFoldDB" id="A0A2P1P8Q6"/>
<proteinExistence type="predicted"/>
<dbReference type="InterPro" id="IPR003594">
    <property type="entry name" value="HATPase_dom"/>
</dbReference>
<evidence type="ECO:0000256" key="6">
    <source>
        <dbReference type="ARBA" id="ARBA00022840"/>
    </source>
</evidence>
<keyword evidence="8" id="KW-0472">Membrane</keyword>
<evidence type="ECO:0000256" key="1">
    <source>
        <dbReference type="ARBA" id="ARBA00000085"/>
    </source>
</evidence>
<evidence type="ECO:0000313" key="10">
    <source>
        <dbReference type="EMBL" id="AVP87637.1"/>
    </source>
</evidence>
<keyword evidence="11" id="KW-1185">Reference proteome</keyword>
<sequence>MKQTGGWLGIKGKREFDEFHQEKRRLRQRFIYNTFGISFIDFCKQGLPTASANISFFGAFGLVSIFLTRISLPQIINSKYSLLLNFIYPSAFIIATNLIFYPIWPQVLKKEKFLSIIWLLSVLYISIIIPTIFSFATNFLSTQMVISLINCIAISVMLKWNVTIFLIFIGTFFAIFYLYCFVDGINIENLQLQMSYLLLFLSGALISFLKPYKDMNKYQEPLSKVSQKLQDISEQALNLLILKQDILSNLNQEIQTPIENIGTGSSILNQNKNNLDKYNQDSVELVHKEYQKLQTYVNKLVDLSELNAGNVTLKYQDINFEELVENVVNQYKDFQLKDPNIHCNINTQAKHLITTCDPDKISQCLEYLICNAVNFTKQGKIIILLENQSTVIKETMVQTIKCSIIDEGIGIPENELEYIFEAFAKSSYSSNPGKGLGLALCQRIIQLHHGMIWAENNKTKSGATFIFMIPRRSVLS</sequence>
<reference evidence="10 11" key="1">
    <citation type="submission" date="2018-03" db="EMBL/GenBank/DDBJ databases">
        <title>A gene transfer event suggests a long-term partnership between eustigmatophyte algae and a novel lineage of endosymbiotic bacteria.</title>
        <authorList>
            <person name="Yurchenko T."/>
            <person name="Sevcikova T."/>
            <person name="Pribyl P."/>
            <person name="El Karkouri K."/>
            <person name="Klimes V."/>
            <person name="Amaral R."/>
            <person name="Zbrankova V."/>
            <person name="Kim E."/>
            <person name="Raoult D."/>
            <person name="Santos L.M.A."/>
            <person name="Elias M."/>
        </authorList>
    </citation>
    <scope>NUCLEOTIDE SEQUENCE [LARGE SCALE GENOMIC DNA]</scope>
    <source>
        <strain evidence="10">CCALA 838</strain>
    </source>
</reference>
<dbReference type="InterPro" id="IPR004358">
    <property type="entry name" value="Sig_transdc_His_kin-like_C"/>
</dbReference>
<evidence type="ECO:0000259" key="9">
    <source>
        <dbReference type="PROSITE" id="PS50109"/>
    </source>
</evidence>
<keyword evidence="8" id="KW-0812">Transmembrane</keyword>
<keyword evidence="5" id="KW-0418">Kinase</keyword>
<feature type="transmembrane region" description="Helical" evidence="8">
    <location>
        <begin position="116"/>
        <end position="140"/>
    </location>
</feature>
<comment type="catalytic activity">
    <reaction evidence="1">
        <text>ATP + protein L-histidine = ADP + protein N-phospho-L-histidine.</text>
        <dbReference type="EC" id="2.7.13.3"/>
    </reaction>
</comment>
<keyword evidence="4" id="KW-0547">Nucleotide-binding</keyword>
<evidence type="ECO:0000256" key="8">
    <source>
        <dbReference type="SAM" id="Phobius"/>
    </source>
</evidence>
<keyword evidence="7" id="KW-0902">Two-component regulatory system</keyword>
<dbReference type="OrthoDB" id="5464450at2"/>
<dbReference type="GO" id="GO:0000155">
    <property type="term" value="F:phosphorelay sensor kinase activity"/>
    <property type="evidence" value="ECO:0007669"/>
    <property type="project" value="InterPro"/>
</dbReference>
<dbReference type="PROSITE" id="PS50109">
    <property type="entry name" value="HIS_KIN"/>
    <property type="match status" value="1"/>
</dbReference>
<feature type="transmembrane region" description="Helical" evidence="8">
    <location>
        <begin position="191"/>
        <end position="209"/>
    </location>
</feature>
<dbReference type="GO" id="GO:0005524">
    <property type="term" value="F:ATP binding"/>
    <property type="evidence" value="ECO:0007669"/>
    <property type="project" value="UniProtKB-KW"/>
</dbReference>
<dbReference type="KEGG" id="ptc:phytr_6960"/>